<sequence length="135" mass="14159">MPGAPRPGKDESITPNTEERTVNTTFAAATAATATNDIARIAMTEDDVMATLFDVSEGAVLFQVGDSDSLTGFRWAYLDGTPAGTLPLWQSDVLAALLRRGLIAVEPASTQIRRVTLTGKGAHLFAGVTDLPIAA</sequence>
<dbReference type="AlphaFoldDB" id="A0A421AUV4"/>
<dbReference type="EMBL" id="RCDD01000009">
    <property type="protein sequence ID" value="RLK53879.1"/>
    <property type="molecule type" value="Genomic_DNA"/>
</dbReference>
<gene>
    <name evidence="1" type="ORF">CLV68_6257</name>
</gene>
<organism evidence="1 2">
    <name type="scientific">Actinokineospora cianjurensis</name>
    <dbReference type="NCBI Taxonomy" id="585224"/>
    <lineage>
        <taxon>Bacteria</taxon>
        <taxon>Bacillati</taxon>
        <taxon>Actinomycetota</taxon>
        <taxon>Actinomycetes</taxon>
        <taxon>Pseudonocardiales</taxon>
        <taxon>Pseudonocardiaceae</taxon>
        <taxon>Actinokineospora</taxon>
    </lineage>
</organism>
<evidence type="ECO:0000313" key="2">
    <source>
        <dbReference type="Proteomes" id="UP000282454"/>
    </source>
</evidence>
<keyword evidence="2" id="KW-1185">Reference proteome</keyword>
<dbReference type="Proteomes" id="UP000282454">
    <property type="component" value="Unassembled WGS sequence"/>
</dbReference>
<reference evidence="1 2" key="1">
    <citation type="submission" date="2018-10" db="EMBL/GenBank/DDBJ databases">
        <title>Genomic Encyclopedia of Archaeal and Bacterial Type Strains, Phase II (KMG-II): from individual species to whole genera.</title>
        <authorList>
            <person name="Goeker M."/>
        </authorList>
    </citation>
    <scope>NUCLEOTIDE SEQUENCE [LARGE SCALE GENOMIC DNA]</scope>
    <source>
        <strain evidence="1 2">DSM 45657</strain>
    </source>
</reference>
<evidence type="ECO:0000313" key="1">
    <source>
        <dbReference type="EMBL" id="RLK53879.1"/>
    </source>
</evidence>
<name>A0A421AUV4_9PSEU</name>
<protein>
    <submittedName>
        <fullName evidence="1">Uncharacterized protein</fullName>
    </submittedName>
</protein>
<comment type="caution">
    <text evidence="1">The sequence shown here is derived from an EMBL/GenBank/DDBJ whole genome shotgun (WGS) entry which is preliminary data.</text>
</comment>
<proteinExistence type="predicted"/>
<accession>A0A421AUV4</accession>
<dbReference type="RefSeq" id="WP_246010202.1">
    <property type="nucleotide sequence ID" value="NZ_RCDD01000009.1"/>
</dbReference>